<keyword evidence="2" id="KW-0479">Metal-binding</keyword>
<dbReference type="AlphaFoldDB" id="A0A0H1QYG0"/>
<protein>
    <submittedName>
        <fullName evidence="7">(2Fe-2S)-binding protein</fullName>
    </submittedName>
</protein>
<evidence type="ECO:0000256" key="1">
    <source>
        <dbReference type="ARBA" id="ARBA00022714"/>
    </source>
</evidence>
<name>A0A0H1QYG0_9EURY</name>
<evidence type="ECO:0000313" key="8">
    <source>
        <dbReference type="Proteomes" id="UP000035301"/>
    </source>
</evidence>
<evidence type="ECO:0000256" key="3">
    <source>
        <dbReference type="ARBA" id="ARBA00023004"/>
    </source>
</evidence>
<dbReference type="PRINTS" id="PR00162">
    <property type="entry name" value="RIESKE"/>
</dbReference>
<dbReference type="OrthoDB" id="5623at2157"/>
<evidence type="ECO:0000313" key="7">
    <source>
        <dbReference type="EMBL" id="KLK87950.1"/>
    </source>
</evidence>
<reference evidence="7 8" key="1">
    <citation type="journal article" date="2015" name="Int. J. Syst. Evol. Microbiol.">
        <title>Methanoculleus sediminis sp. nov., a methanogen from sediments near a submarine mud volcano.</title>
        <authorList>
            <person name="Chen S.C."/>
            <person name="Chen M.F."/>
            <person name="Lai M.C."/>
            <person name="Weng C.Y."/>
            <person name="Wu S.Y."/>
            <person name="Lin S."/>
            <person name="Yang T.F."/>
            <person name="Chen P.C."/>
        </authorList>
    </citation>
    <scope>NUCLEOTIDE SEQUENCE [LARGE SCALE GENOMIC DNA]</scope>
    <source>
        <strain evidence="7 8">S3Fa</strain>
    </source>
</reference>
<proteinExistence type="predicted"/>
<dbReference type="InterPro" id="IPR036188">
    <property type="entry name" value="FAD/NAD-bd_sf"/>
</dbReference>
<dbReference type="Pfam" id="PF01266">
    <property type="entry name" value="DAO"/>
    <property type="match status" value="1"/>
</dbReference>
<dbReference type="PANTHER" id="PTHR13847:SF274">
    <property type="entry name" value="RIESKE 2FE-2S IRON-SULFUR PROTEIN YHFW-RELATED"/>
    <property type="match status" value="1"/>
</dbReference>
<evidence type="ECO:0000256" key="5">
    <source>
        <dbReference type="ARBA" id="ARBA00023157"/>
    </source>
</evidence>
<dbReference type="GO" id="GO:0051537">
    <property type="term" value="F:2 iron, 2 sulfur cluster binding"/>
    <property type="evidence" value="ECO:0007669"/>
    <property type="project" value="UniProtKB-KW"/>
</dbReference>
<comment type="caution">
    <text evidence="7">The sequence shown here is derived from an EMBL/GenBank/DDBJ whole genome shotgun (WGS) entry which is preliminary data.</text>
</comment>
<dbReference type="PATRIC" id="fig|1550566.3.peg.1768"/>
<dbReference type="FunFam" id="2.102.10.10:FF:000014">
    <property type="entry name" value="Oxidoreductase, FAD dependent"/>
    <property type="match status" value="1"/>
</dbReference>
<dbReference type="InterPro" id="IPR017941">
    <property type="entry name" value="Rieske_2Fe-2S"/>
</dbReference>
<evidence type="ECO:0000256" key="2">
    <source>
        <dbReference type="ARBA" id="ARBA00022723"/>
    </source>
</evidence>
<gene>
    <name evidence="7" type="ORF">SZ63_08110</name>
</gene>
<evidence type="ECO:0000259" key="6">
    <source>
        <dbReference type="PROSITE" id="PS51296"/>
    </source>
</evidence>
<dbReference type="SUPFAM" id="SSF51905">
    <property type="entry name" value="FAD/NAD(P)-binding domain"/>
    <property type="match status" value="1"/>
</dbReference>
<dbReference type="STRING" id="1550566.SZ63_08110"/>
<dbReference type="InterPro" id="IPR005805">
    <property type="entry name" value="Rieske_Fe-S_prot_C"/>
</dbReference>
<evidence type="ECO:0000256" key="4">
    <source>
        <dbReference type="ARBA" id="ARBA00023014"/>
    </source>
</evidence>
<sequence length="513" mass="55852">MEHGPGTYGLPGRHGSFWMETTAAETPYPPLPGNLETDVAVVGGGITGITTAVLLKRAGYAVTLIEGNRICHGVTGHTTAKVTSLHRLIYKDLIDRFGGRQAQQYAEANQTAIETIASLVREYGIACDFIRKPAYTYAETEEARKKVADEADAARSLGLPAAFTEDIPLPARTYGAVVFENQAQFHPVNYLRHLASLIPGDGSRIYEKTRALEVQDGGGRCTVRTASGTVTADTVVLATHYPFYDAPGFYFARMEPSRSYALGVRIDEPFPEGMFINAEGPTHSWRSQPAAADGELVIVGGMEHRTGEDVDTRRYYRDLEAYARSVYPITSVDYRWSAQDYITVDGAPYIGPLADGHENVYIATGFRKWGMTNGTAAATIITDMIRGRENPHAEVYAPDRFKPAAAARRFLAHNIGVAEKYIGGAISRPAGDLRDVAPGEGRILMIEGKKAGVFRDEKGRVHAVNPTCTHLGCVAAWNSAEETWDCPCHGSRYDADGKVIHGPAVKDLKPREG</sequence>
<dbReference type="InterPro" id="IPR038010">
    <property type="entry name" value="YhfW_C"/>
</dbReference>
<dbReference type="EMBL" id="JXOJ01000003">
    <property type="protein sequence ID" value="KLK87950.1"/>
    <property type="molecule type" value="Genomic_DNA"/>
</dbReference>
<organism evidence="7 8">
    <name type="scientific">Methanoculleus sediminis</name>
    <dbReference type="NCBI Taxonomy" id="1550566"/>
    <lineage>
        <taxon>Archaea</taxon>
        <taxon>Methanobacteriati</taxon>
        <taxon>Methanobacteriota</taxon>
        <taxon>Stenosarchaea group</taxon>
        <taxon>Methanomicrobia</taxon>
        <taxon>Methanomicrobiales</taxon>
        <taxon>Methanomicrobiaceae</taxon>
        <taxon>Methanoculleus</taxon>
    </lineage>
</organism>
<dbReference type="PROSITE" id="PS51296">
    <property type="entry name" value="RIESKE"/>
    <property type="match status" value="1"/>
</dbReference>
<dbReference type="InterPro" id="IPR036922">
    <property type="entry name" value="Rieske_2Fe-2S_sf"/>
</dbReference>
<dbReference type="Gene3D" id="3.50.50.60">
    <property type="entry name" value="FAD/NAD(P)-binding domain"/>
    <property type="match status" value="1"/>
</dbReference>
<keyword evidence="1" id="KW-0001">2Fe-2S</keyword>
<dbReference type="CDD" id="cd03477">
    <property type="entry name" value="Rieske_YhfW_C"/>
    <property type="match status" value="1"/>
</dbReference>
<dbReference type="Gene3D" id="2.102.10.10">
    <property type="entry name" value="Rieske [2Fe-2S] iron-sulphur domain"/>
    <property type="match status" value="1"/>
</dbReference>
<dbReference type="PANTHER" id="PTHR13847">
    <property type="entry name" value="SARCOSINE DEHYDROGENASE-RELATED"/>
    <property type="match status" value="1"/>
</dbReference>
<keyword evidence="8" id="KW-1185">Reference proteome</keyword>
<dbReference type="SUPFAM" id="SSF50022">
    <property type="entry name" value="ISP domain"/>
    <property type="match status" value="1"/>
</dbReference>
<dbReference type="GO" id="GO:0016020">
    <property type="term" value="C:membrane"/>
    <property type="evidence" value="ECO:0007669"/>
    <property type="project" value="InterPro"/>
</dbReference>
<dbReference type="Gene3D" id="3.30.9.10">
    <property type="entry name" value="D-Amino Acid Oxidase, subunit A, domain 2"/>
    <property type="match status" value="1"/>
</dbReference>
<feature type="domain" description="Rieske" evidence="6">
    <location>
        <begin position="428"/>
        <end position="513"/>
    </location>
</feature>
<keyword evidence="3" id="KW-0408">Iron</keyword>
<keyword evidence="4" id="KW-0411">Iron-sulfur</keyword>
<dbReference type="Proteomes" id="UP000035301">
    <property type="component" value="Unassembled WGS sequence"/>
</dbReference>
<dbReference type="RefSeq" id="WP_048184072.1">
    <property type="nucleotide sequence ID" value="NZ_JXOJ01000003.1"/>
</dbReference>
<dbReference type="GO" id="GO:0005737">
    <property type="term" value="C:cytoplasm"/>
    <property type="evidence" value="ECO:0007669"/>
    <property type="project" value="TreeGrafter"/>
</dbReference>
<accession>A0A0H1QYG0</accession>
<dbReference type="GO" id="GO:0046872">
    <property type="term" value="F:metal ion binding"/>
    <property type="evidence" value="ECO:0007669"/>
    <property type="project" value="UniProtKB-KW"/>
</dbReference>
<keyword evidence="5" id="KW-1015">Disulfide bond</keyword>
<dbReference type="InterPro" id="IPR006076">
    <property type="entry name" value="FAD-dep_OxRdtase"/>
</dbReference>
<dbReference type="Pfam" id="PF00355">
    <property type="entry name" value="Rieske"/>
    <property type="match status" value="1"/>
</dbReference>